<gene>
    <name evidence="3" type="primary">LOC101853064</name>
</gene>
<keyword evidence="2" id="KW-1185">Reference proteome</keyword>
<dbReference type="Pfam" id="PF13649">
    <property type="entry name" value="Methyltransf_25"/>
    <property type="match status" value="2"/>
</dbReference>
<proteinExistence type="predicted"/>
<protein>
    <submittedName>
        <fullName evidence="3">Uncharacterized protein LOC101853064</fullName>
    </submittedName>
</protein>
<dbReference type="InterPro" id="IPR029063">
    <property type="entry name" value="SAM-dependent_MTases_sf"/>
</dbReference>
<dbReference type="SUPFAM" id="SSF53335">
    <property type="entry name" value="S-adenosyl-L-methionine-dependent methyltransferases"/>
    <property type="match status" value="2"/>
</dbReference>
<evidence type="ECO:0000259" key="1">
    <source>
        <dbReference type="Pfam" id="PF13649"/>
    </source>
</evidence>
<organism evidence="2 3">
    <name type="scientific">Aplysia californica</name>
    <name type="common">California sea hare</name>
    <dbReference type="NCBI Taxonomy" id="6500"/>
    <lineage>
        <taxon>Eukaryota</taxon>
        <taxon>Metazoa</taxon>
        <taxon>Spiralia</taxon>
        <taxon>Lophotrochozoa</taxon>
        <taxon>Mollusca</taxon>
        <taxon>Gastropoda</taxon>
        <taxon>Heterobranchia</taxon>
        <taxon>Euthyneura</taxon>
        <taxon>Tectipleura</taxon>
        <taxon>Aplysiida</taxon>
        <taxon>Aplysioidea</taxon>
        <taxon>Aplysiidae</taxon>
        <taxon>Aplysia</taxon>
    </lineage>
</organism>
<dbReference type="Gene3D" id="3.40.50.150">
    <property type="entry name" value="Vaccinia Virus protein VP39"/>
    <property type="match status" value="2"/>
</dbReference>
<dbReference type="GeneID" id="101853064"/>
<dbReference type="CDD" id="cd02440">
    <property type="entry name" value="AdoMet_MTases"/>
    <property type="match status" value="2"/>
</dbReference>
<dbReference type="InterPro" id="IPR041698">
    <property type="entry name" value="Methyltransf_25"/>
</dbReference>
<dbReference type="Proteomes" id="UP000694888">
    <property type="component" value="Unplaced"/>
</dbReference>
<feature type="domain" description="Methyltransferase" evidence="1">
    <location>
        <begin position="74"/>
        <end position="165"/>
    </location>
</feature>
<feature type="domain" description="Methyltransferase" evidence="1">
    <location>
        <begin position="339"/>
        <end position="431"/>
    </location>
</feature>
<accession>A0ABM1W5D0</accession>
<sequence>MSSSHGVTEESKKYIAEAYKEGSYPEKTATFYDSWVKDDTYDQHLNQNIYHGPKIAAQAVADFFPSSKRGDVRILDVAAGTGFVAEHLRNLGFEHIDALDPSEGMLEKAREKRLYDNYICAFLDRNKLPLLEDTYDCAVSSGGMGEGHIPYNSLDQLIRVVKPGGLVCIVMREEYLNHSQYKDLLEPHMSRLEKEGYWHLVSRDVVENYCLDLNGLVYNYKVMPNGIKRDQIAFLSQAVTMSTSLEVTEESKKYMAEAYREGGVPEKTATFYTSWVKDDNYDQEADLRFKANSQEREEGGCHLFKRKLHLNPDIYHGPKIAAQSVEDYFPSSKHADIYILDVAAGTGYVAEHLKNLGFKHIDALDPSEGMLEKARQKRLYNHYICAFLESNNKLPILEDTYDCAVISGGMGEGHIPYNSLDQLIRVVKPGGLVCIVMREAFVNCSQYKDLLEPHMSLLEKKGLWQMVSRTVVEKYVLQHNGVVYKFKVLSR</sequence>
<dbReference type="RefSeq" id="XP_035829873.1">
    <property type="nucleotide sequence ID" value="XM_035973980.1"/>
</dbReference>
<name>A0ABM1W5D0_APLCA</name>
<dbReference type="PANTHER" id="PTHR43591">
    <property type="entry name" value="METHYLTRANSFERASE"/>
    <property type="match status" value="1"/>
</dbReference>
<evidence type="ECO:0000313" key="2">
    <source>
        <dbReference type="Proteomes" id="UP000694888"/>
    </source>
</evidence>
<reference evidence="3" key="1">
    <citation type="submission" date="2025-08" db="UniProtKB">
        <authorList>
            <consortium name="RefSeq"/>
        </authorList>
    </citation>
    <scope>IDENTIFICATION</scope>
</reference>
<evidence type="ECO:0000313" key="3">
    <source>
        <dbReference type="RefSeq" id="XP_035829873.1"/>
    </source>
</evidence>
<dbReference type="PANTHER" id="PTHR43591:SF101">
    <property type="entry name" value="METHYLTRANSFERASE-LIKE PROTEIN 27"/>
    <property type="match status" value="1"/>
</dbReference>